<evidence type="ECO:0000313" key="2">
    <source>
        <dbReference type="Proteomes" id="UP001161247"/>
    </source>
</evidence>
<protein>
    <submittedName>
        <fullName evidence="1">OLC1v1037560C1</fullName>
    </submittedName>
</protein>
<accession>A0AAV1CXS1</accession>
<name>A0AAV1CXS1_OLDCO</name>
<organism evidence="1 2">
    <name type="scientific">Oldenlandia corymbosa var. corymbosa</name>
    <dbReference type="NCBI Taxonomy" id="529605"/>
    <lineage>
        <taxon>Eukaryota</taxon>
        <taxon>Viridiplantae</taxon>
        <taxon>Streptophyta</taxon>
        <taxon>Embryophyta</taxon>
        <taxon>Tracheophyta</taxon>
        <taxon>Spermatophyta</taxon>
        <taxon>Magnoliopsida</taxon>
        <taxon>eudicotyledons</taxon>
        <taxon>Gunneridae</taxon>
        <taxon>Pentapetalae</taxon>
        <taxon>asterids</taxon>
        <taxon>lamiids</taxon>
        <taxon>Gentianales</taxon>
        <taxon>Rubiaceae</taxon>
        <taxon>Rubioideae</taxon>
        <taxon>Spermacoceae</taxon>
        <taxon>Hedyotis-Oldenlandia complex</taxon>
        <taxon>Oldenlandia</taxon>
    </lineage>
</organism>
<dbReference type="Proteomes" id="UP001161247">
    <property type="component" value="Chromosome 3"/>
</dbReference>
<gene>
    <name evidence="1" type="ORF">OLC1_LOCUS10276</name>
</gene>
<reference evidence="1" key="1">
    <citation type="submission" date="2023-03" db="EMBL/GenBank/DDBJ databases">
        <authorList>
            <person name="Julca I."/>
        </authorList>
    </citation>
    <scope>NUCLEOTIDE SEQUENCE</scope>
</reference>
<dbReference type="EMBL" id="OX459120">
    <property type="protein sequence ID" value="CAI9100450.1"/>
    <property type="molecule type" value="Genomic_DNA"/>
</dbReference>
<dbReference type="AlphaFoldDB" id="A0AAV1CXS1"/>
<keyword evidence="2" id="KW-1185">Reference proteome</keyword>
<proteinExistence type="predicted"/>
<evidence type="ECO:0000313" key="1">
    <source>
        <dbReference type="EMBL" id="CAI9100450.1"/>
    </source>
</evidence>
<sequence>MFGRIEFQTEGDIRTIKELKDEEESGWAPQHLYAKAASDRNAADAKKKFKCVTVTGVECKSVDPFWKKLIDDKFLQMHVRKLHASNNDEVVIFGCKYVIHDNQPNPITFVGVNWIDGHVYGFSTDEVLTVDEYGVHSMLPITTDLICVKPGTLSNFNIWPGNTFPTSSFSFVAIKLIVF</sequence>